<dbReference type="EMBL" id="UINC01176565">
    <property type="protein sequence ID" value="SVD83752.1"/>
    <property type="molecule type" value="Genomic_DNA"/>
</dbReference>
<proteinExistence type="predicted"/>
<reference evidence="4" key="1">
    <citation type="submission" date="2018-05" db="EMBL/GenBank/DDBJ databases">
        <authorList>
            <person name="Lanie J.A."/>
            <person name="Ng W.-L."/>
            <person name="Kazmierczak K.M."/>
            <person name="Andrzejewski T.M."/>
            <person name="Davidsen T.M."/>
            <person name="Wayne K.J."/>
            <person name="Tettelin H."/>
            <person name="Glass J.I."/>
            <person name="Rusch D."/>
            <person name="Podicherti R."/>
            <person name="Tsui H.-C.T."/>
            <person name="Winkler M.E."/>
        </authorList>
    </citation>
    <scope>NUCLEOTIDE SEQUENCE</scope>
</reference>
<organism evidence="4">
    <name type="scientific">marine metagenome</name>
    <dbReference type="NCBI Taxonomy" id="408172"/>
    <lineage>
        <taxon>unclassified sequences</taxon>
        <taxon>metagenomes</taxon>
        <taxon>ecological metagenomes</taxon>
    </lineage>
</organism>
<name>A0A382YKD3_9ZZZZ</name>
<dbReference type="InterPro" id="IPR046711">
    <property type="entry name" value="DUF6784"/>
</dbReference>
<evidence type="ECO:0000259" key="3">
    <source>
        <dbReference type="Pfam" id="PF20581"/>
    </source>
</evidence>
<dbReference type="Pfam" id="PF20580">
    <property type="entry name" value="DUF6784"/>
    <property type="match status" value="1"/>
</dbReference>
<dbReference type="AlphaFoldDB" id="A0A382YKD3"/>
<protein>
    <submittedName>
        <fullName evidence="4">Uncharacterized protein</fullName>
    </submittedName>
</protein>
<gene>
    <name evidence="4" type="ORF">METZ01_LOCUS436606</name>
</gene>
<dbReference type="InterPro" id="IPR046712">
    <property type="entry name" value="DUF6785"/>
</dbReference>
<evidence type="ECO:0000313" key="4">
    <source>
        <dbReference type="EMBL" id="SVD83752.1"/>
    </source>
</evidence>
<accession>A0A382YKD3</accession>
<feature type="transmembrane region" description="Helical" evidence="1">
    <location>
        <begin position="152"/>
        <end position="172"/>
    </location>
</feature>
<feature type="non-terminal residue" evidence="4">
    <location>
        <position position="1"/>
    </location>
</feature>
<evidence type="ECO:0000256" key="1">
    <source>
        <dbReference type="SAM" id="Phobius"/>
    </source>
</evidence>
<keyword evidence="1" id="KW-0812">Transmembrane</keyword>
<feature type="domain" description="DUF6785" evidence="3">
    <location>
        <begin position="4"/>
        <end position="90"/>
    </location>
</feature>
<feature type="domain" description="DUF6784" evidence="2">
    <location>
        <begin position="125"/>
        <end position="223"/>
    </location>
</feature>
<feature type="transmembrane region" description="Helical" evidence="1">
    <location>
        <begin position="192"/>
        <end position="213"/>
    </location>
</feature>
<keyword evidence="1" id="KW-1133">Transmembrane helix</keyword>
<sequence length="233" mass="26530">EMLMIDPSRAITETLGTRVIGPRNLTILSFFYGLTRDQAAHPMPNQLEGFRIGEQSKTNIRKLLSIVIIALLVGIPINFIIYLHLSYHYGAGNWSEVAHMGRESFTNRLQVWLTSPTPHDYSTMAFMGIGFGITSLLLAMKMRFLWWPLHPIGFVLGVSPAEMVYIWVPVFISWLLKLAILKYGGLKTYRKAIPFFVGLILGDYTMGGIWSIVNATFNITTYNMGWHPVSWWE</sequence>
<keyword evidence="1" id="KW-0472">Membrane</keyword>
<evidence type="ECO:0000259" key="2">
    <source>
        <dbReference type="Pfam" id="PF20580"/>
    </source>
</evidence>
<dbReference type="Pfam" id="PF20581">
    <property type="entry name" value="DUF6785"/>
    <property type="match status" value="1"/>
</dbReference>
<feature type="transmembrane region" description="Helical" evidence="1">
    <location>
        <begin position="63"/>
        <end position="85"/>
    </location>
</feature>
<feature type="transmembrane region" description="Helical" evidence="1">
    <location>
        <begin position="121"/>
        <end position="140"/>
    </location>
</feature>